<dbReference type="InterPro" id="IPR015424">
    <property type="entry name" value="PyrdxlP-dep_Trfase"/>
</dbReference>
<feature type="domain" description="Aromatic amino acid beta-eliminating lyase/threonine aldolase" evidence="4">
    <location>
        <begin position="87"/>
        <end position="222"/>
    </location>
</feature>
<dbReference type="InterPro" id="IPR015421">
    <property type="entry name" value="PyrdxlP-dep_Trfase_major"/>
</dbReference>
<sequence length="237" mass="25312">MFAATPCGRGRRCVRRGSVREQAGKGGGRAARQAGGAFHAFWPMSNLIAIGTHWMRPSAATKPYTRTAEPTVSNFATDGSAAIALTELLSLPEPLSVHGTRVLPLSYIRGVEKFCHQRNLRLHVGGTRLAKASVASGIPMDELVRSADSVSLCLSKGLGAPAVFILAESEELIRHATRLRKSFGGGMRQAGVIAPAGLYALENQFDRVVDDHVNAKALAHGVGLTLVYSLLLLFRQS</sequence>
<evidence type="ECO:0000256" key="1">
    <source>
        <dbReference type="ARBA" id="ARBA00001933"/>
    </source>
</evidence>
<comment type="cofactor">
    <cofactor evidence="1">
        <name>pyridoxal 5'-phosphate</name>
        <dbReference type="ChEBI" id="CHEBI:597326"/>
    </cofactor>
</comment>
<accession>A0A6A3H276</accession>
<protein>
    <recommendedName>
        <fullName evidence="4">Aromatic amino acid beta-eliminating lyase/threonine aldolase domain-containing protein</fullName>
    </recommendedName>
</protein>
<dbReference type="AlphaFoldDB" id="A0A6A3H276"/>
<dbReference type="PANTHER" id="PTHR48097">
    <property type="entry name" value="L-THREONINE ALDOLASE-RELATED"/>
    <property type="match status" value="1"/>
</dbReference>
<evidence type="ECO:0000256" key="2">
    <source>
        <dbReference type="ARBA" id="ARBA00006966"/>
    </source>
</evidence>
<dbReference type="Proteomes" id="UP000429607">
    <property type="component" value="Unassembled WGS sequence"/>
</dbReference>
<comment type="similarity">
    <text evidence="2">Belongs to the threonine aldolase family.</text>
</comment>
<dbReference type="Gene3D" id="3.40.640.10">
    <property type="entry name" value="Type I PLP-dependent aspartate aminotransferase-like (Major domain)"/>
    <property type="match status" value="1"/>
</dbReference>
<dbReference type="SUPFAM" id="SSF53383">
    <property type="entry name" value="PLP-dependent transferases"/>
    <property type="match status" value="1"/>
</dbReference>
<dbReference type="EMBL" id="QXFV01005897">
    <property type="protein sequence ID" value="KAE8963192.1"/>
    <property type="molecule type" value="Genomic_DNA"/>
</dbReference>
<proteinExistence type="inferred from homology"/>
<evidence type="ECO:0000259" key="4">
    <source>
        <dbReference type="Pfam" id="PF01212"/>
    </source>
</evidence>
<evidence type="ECO:0000313" key="5">
    <source>
        <dbReference type="EMBL" id="KAE8963192.1"/>
    </source>
</evidence>
<reference evidence="5 6" key="1">
    <citation type="submission" date="2018-09" db="EMBL/GenBank/DDBJ databases">
        <title>Genomic investigation of the strawberry pathogen Phytophthora fragariae indicates pathogenicity is determined by transcriptional variation in three key races.</title>
        <authorList>
            <person name="Adams T.M."/>
            <person name="Armitage A.D."/>
            <person name="Sobczyk M.K."/>
            <person name="Bates H.J."/>
            <person name="Dunwell J.M."/>
            <person name="Nellist C.F."/>
            <person name="Harrison R.J."/>
        </authorList>
    </citation>
    <scope>NUCLEOTIDE SEQUENCE [LARGE SCALE GENOMIC DNA]</scope>
    <source>
        <strain evidence="5 6">SCRP249</strain>
    </source>
</reference>
<comment type="caution">
    <text evidence="5">The sequence shown here is derived from an EMBL/GenBank/DDBJ whole genome shotgun (WGS) entry which is preliminary data.</text>
</comment>
<dbReference type="GO" id="GO:0006567">
    <property type="term" value="P:L-threonine catabolic process"/>
    <property type="evidence" value="ECO:0007669"/>
    <property type="project" value="TreeGrafter"/>
</dbReference>
<evidence type="ECO:0000313" key="6">
    <source>
        <dbReference type="Proteomes" id="UP000429607"/>
    </source>
</evidence>
<name>A0A6A3H276_9STRA</name>
<evidence type="ECO:0000256" key="3">
    <source>
        <dbReference type="ARBA" id="ARBA00022898"/>
    </source>
</evidence>
<organism evidence="5 6">
    <name type="scientific">Phytophthora rubi</name>
    <dbReference type="NCBI Taxonomy" id="129364"/>
    <lineage>
        <taxon>Eukaryota</taxon>
        <taxon>Sar</taxon>
        <taxon>Stramenopiles</taxon>
        <taxon>Oomycota</taxon>
        <taxon>Peronosporomycetes</taxon>
        <taxon>Peronosporales</taxon>
        <taxon>Peronosporaceae</taxon>
        <taxon>Phytophthora</taxon>
    </lineage>
</organism>
<dbReference type="GO" id="GO:0008732">
    <property type="term" value="F:L-allo-threonine aldolase activity"/>
    <property type="evidence" value="ECO:0007669"/>
    <property type="project" value="TreeGrafter"/>
</dbReference>
<keyword evidence="3" id="KW-0663">Pyridoxal phosphate</keyword>
<gene>
    <name evidence="5" type="ORF">PR001_g29452</name>
</gene>
<dbReference type="GO" id="GO:0006545">
    <property type="term" value="P:glycine biosynthetic process"/>
    <property type="evidence" value="ECO:0007669"/>
    <property type="project" value="TreeGrafter"/>
</dbReference>
<dbReference type="GO" id="GO:0005829">
    <property type="term" value="C:cytosol"/>
    <property type="evidence" value="ECO:0007669"/>
    <property type="project" value="TreeGrafter"/>
</dbReference>
<dbReference type="Pfam" id="PF01212">
    <property type="entry name" value="Beta_elim_lyase"/>
    <property type="match status" value="1"/>
</dbReference>
<dbReference type="PANTHER" id="PTHR48097:SF9">
    <property type="entry name" value="L-THREONINE ALDOLASE"/>
    <property type="match status" value="1"/>
</dbReference>
<dbReference type="InterPro" id="IPR001597">
    <property type="entry name" value="ArAA_b-elim_lyase/Thr_aldolase"/>
</dbReference>